<dbReference type="SUPFAM" id="SSF52047">
    <property type="entry name" value="RNI-like"/>
    <property type="match status" value="1"/>
</dbReference>
<dbReference type="InParanoid" id="A0A409YTT3"/>
<dbReference type="PANTHER" id="PTHR38926">
    <property type="entry name" value="F-BOX DOMAIN CONTAINING PROTEIN, EXPRESSED"/>
    <property type="match status" value="1"/>
</dbReference>
<dbReference type="PANTHER" id="PTHR38926:SF72">
    <property type="entry name" value="IM:7136021-RELATED"/>
    <property type="match status" value="1"/>
</dbReference>
<dbReference type="Proteomes" id="UP000284706">
    <property type="component" value="Unassembled WGS sequence"/>
</dbReference>
<protein>
    <recommendedName>
        <fullName evidence="1">F-box domain-containing protein</fullName>
    </recommendedName>
</protein>
<evidence type="ECO:0000313" key="2">
    <source>
        <dbReference type="EMBL" id="PPR06403.1"/>
    </source>
</evidence>
<feature type="domain" description="F-box" evidence="1">
    <location>
        <begin position="21"/>
        <end position="74"/>
    </location>
</feature>
<sequence length="1001" mass="112831">MSSSTQNIDAPHSPQYILPYFDQLPTELISKIFMIYASDIDQMGSRSLLNLGAVCRRWREIAWSMPDIWSKVFISIVMGGRRGVLPEVFWDLIDEWLDRAQERPLDICARFQCSEDEDTVDLELHHGKRLVDILNQRSQQWSYLDLALPNALIPRLGSPACASSQLHTLKILGDDDLRSSVTTSLTQHTPRIVEISGVDLDPISINWTSVVDVNLPFSSRLDHVLELLLIAPQIISCNFSAIGSRFGGASAAQSPVIHHAIEELFVTFSDQGSEAVFMNVATFPNLKRLSIGAEIDLNPRRLRTFLARSACVLTSLSFTETNYCDNLALEHFVPLLFDLYALERLYITNMWPIRTNFLDAFRIALTAHLDGFGGSGLGLHGISTSQLIRGRPILPSLRVFSWEGMAPFPWEIIPLFFVPLDTWHVNYCRPVQSISIRCQESAYRMENLRFIPRDILLRLAQAANQVDFDFVQQLDGQSYDCTSEQREVGRRPINPAAGASFHSLPVEVVAMAFKHYIDCARSFSKPHPSLTLGKICRRWRQIAWSTPHLWTELVIFHRHAMTPTHAELAREWLGRSSVHPLMIEFSNLCEEDEECEWEGVMSGCSQMLEALSECSDRWQSLTLIVPSYSLKTLTLLRPSPLLTHLSLDGRWDEDNPAFDFLPDSAIIPTFLNCTPKIVKIAYLKVDLNWTSVTDLTLDFVDIAEVLRVFRSASNLIKCTLLGVCNCGSDISALMEGGLIRCQSLESLAISFSDDGSPHIFCSSISLPALKHLSYDGQGIPLYVEDLELFLTQSSCVLKSLLINESEFEDGSLVDLAPFFSSLTELRILGGHYDSSGNDSDSLYQLLADPSQLSSNNALLSSTTLPYLPNLETFDWEGNMPYPWKTLPGLLKAAVPDAIPHRRPLKYVKIKCNVDEIPYIPKDILQQLLDFSDVKFELTTERNFKKIDAAPYVPQTAVRFFFRRHRLGLHIPPATTDATDTHLEERRKIQGLLLLNEALLPT</sequence>
<organism evidence="2 3">
    <name type="scientific">Gymnopilus dilepis</name>
    <dbReference type="NCBI Taxonomy" id="231916"/>
    <lineage>
        <taxon>Eukaryota</taxon>
        <taxon>Fungi</taxon>
        <taxon>Dikarya</taxon>
        <taxon>Basidiomycota</taxon>
        <taxon>Agaricomycotina</taxon>
        <taxon>Agaricomycetes</taxon>
        <taxon>Agaricomycetidae</taxon>
        <taxon>Agaricales</taxon>
        <taxon>Agaricineae</taxon>
        <taxon>Hymenogastraceae</taxon>
        <taxon>Gymnopilus</taxon>
    </lineage>
</organism>
<dbReference type="InterPro" id="IPR001810">
    <property type="entry name" value="F-box_dom"/>
</dbReference>
<dbReference type="OrthoDB" id="3139566at2759"/>
<gene>
    <name evidence="2" type="ORF">CVT26_004849</name>
</gene>
<evidence type="ECO:0000313" key="3">
    <source>
        <dbReference type="Proteomes" id="UP000284706"/>
    </source>
</evidence>
<evidence type="ECO:0000259" key="1">
    <source>
        <dbReference type="Pfam" id="PF12937"/>
    </source>
</evidence>
<reference evidence="2 3" key="1">
    <citation type="journal article" date="2018" name="Evol. Lett.">
        <title>Horizontal gene cluster transfer increased hallucinogenic mushroom diversity.</title>
        <authorList>
            <person name="Reynolds H.T."/>
            <person name="Vijayakumar V."/>
            <person name="Gluck-Thaler E."/>
            <person name="Korotkin H.B."/>
            <person name="Matheny P.B."/>
            <person name="Slot J.C."/>
        </authorList>
    </citation>
    <scope>NUCLEOTIDE SEQUENCE [LARGE SCALE GENOMIC DNA]</scope>
    <source>
        <strain evidence="2 3">SRW20</strain>
    </source>
</reference>
<dbReference type="Gene3D" id="3.80.10.10">
    <property type="entry name" value="Ribonuclease Inhibitor"/>
    <property type="match status" value="1"/>
</dbReference>
<comment type="caution">
    <text evidence="2">The sequence shown here is derived from an EMBL/GenBank/DDBJ whole genome shotgun (WGS) entry which is preliminary data.</text>
</comment>
<dbReference type="InterPro" id="IPR036047">
    <property type="entry name" value="F-box-like_dom_sf"/>
</dbReference>
<dbReference type="Gene3D" id="1.20.1280.50">
    <property type="match status" value="2"/>
</dbReference>
<dbReference type="AlphaFoldDB" id="A0A409YTT3"/>
<dbReference type="InterPro" id="IPR032675">
    <property type="entry name" value="LRR_dom_sf"/>
</dbReference>
<accession>A0A409YTT3</accession>
<name>A0A409YTT3_9AGAR</name>
<dbReference type="SUPFAM" id="SSF81383">
    <property type="entry name" value="F-box domain"/>
    <property type="match status" value="1"/>
</dbReference>
<dbReference type="Pfam" id="PF12937">
    <property type="entry name" value="F-box-like"/>
    <property type="match status" value="1"/>
</dbReference>
<proteinExistence type="predicted"/>
<dbReference type="EMBL" id="NHYE01000329">
    <property type="protein sequence ID" value="PPR06403.1"/>
    <property type="molecule type" value="Genomic_DNA"/>
</dbReference>
<keyword evidence="3" id="KW-1185">Reference proteome</keyword>